<dbReference type="Pfam" id="PF00593">
    <property type="entry name" value="TonB_dep_Rec_b-barrel"/>
    <property type="match status" value="1"/>
</dbReference>
<evidence type="ECO:0000256" key="7">
    <source>
        <dbReference type="ARBA" id="ARBA00023237"/>
    </source>
</evidence>
<feature type="signal peptide" evidence="10">
    <location>
        <begin position="1"/>
        <end position="24"/>
    </location>
</feature>
<keyword evidence="13" id="KW-0675">Receptor</keyword>
<proteinExistence type="inferred from homology"/>
<dbReference type="Gene3D" id="2.40.170.20">
    <property type="entry name" value="TonB-dependent receptor, beta-barrel domain"/>
    <property type="match status" value="1"/>
</dbReference>
<evidence type="ECO:0000256" key="2">
    <source>
        <dbReference type="ARBA" id="ARBA00022448"/>
    </source>
</evidence>
<keyword evidence="7 8" id="KW-0998">Cell outer membrane</keyword>
<dbReference type="OrthoDB" id="8727862at2"/>
<dbReference type="Gene3D" id="2.170.130.10">
    <property type="entry name" value="TonB-dependent receptor, plug domain"/>
    <property type="match status" value="1"/>
</dbReference>
<accession>A0A502FBU7</accession>
<comment type="similarity">
    <text evidence="8 9">Belongs to the TonB-dependent receptor family.</text>
</comment>
<dbReference type="PANTHER" id="PTHR40980:SF3">
    <property type="entry name" value="TONB-DEPENDENT RECEPTOR-LIKE BETA-BARREL DOMAIN-CONTAINING PROTEIN"/>
    <property type="match status" value="1"/>
</dbReference>
<organism evidence="13 14">
    <name type="scientific">Rhodanobacter glycinis</name>
    <dbReference type="NCBI Taxonomy" id="582702"/>
    <lineage>
        <taxon>Bacteria</taxon>
        <taxon>Pseudomonadati</taxon>
        <taxon>Pseudomonadota</taxon>
        <taxon>Gammaproteobacteria</taxon>
        <taxon>Lysobacterales</taxon>
        <taxon>Rhodanobacteraceae</taxon>
        <taxon>Rhodanobacter</taxon>
    </lineage>
</organism>
<dbReference type="InterPro" id="IPR012910">
    <property type="entry name" value="Plug_dom"/>
</dbReference>
<reference evidence="13 14" key="1">
    <citation type="journal article" date="2019" name="Environ. Microbiol.">
        <title>Species interactions and distinct microbial communities in high Arctic permafrost affected cryosols are associated with the CH4 and CO2 gas fluxes.</title>
        <authorList>
            <person name="Altshuler I."/>
            <person name="Hamel J."/>
            <person name="Turney S."/>
            <person name="Magnuson E."/>
            <person name="Levesque R."/>
            <person name="Greer C."/>
            <person name="Whyte L.G."/>
        </authorList>
    </citation>
    <scope>NUCLEOTIDE SEQUENCE [LARGE SCALE GENOMIC DNA]</scope>
    <source>
        <strain evidence="13 14">S13Y</strain>
    </source>
</reference>
<dbReference type="GO" id="GO:0009279">
    <property type="term" value="C:cell outer membrane"/>
    <property type="evidence" value="ECO:0007669"/>
    <property type="project" value="UniProtKB-SubCell"/>
</dbReference>
<evidence type="ECO:0000256" key="1">
    <source>
        <dbReference type="ARBA" id="ARBA00004571"/>
    </source>
</evidence>
<evidence type="ECO:0000256" key="4">
    <source>
        <dbReference type="ARBA" id="ARBA00022692"/>
    </source>
</evidence>
<evidence type="ECO:0000259" key="12">
    <source>
        <dbReference type="Pfam" id="PF07715"/>
    </source>
</evidence>
<dbReference type="InterPro" id="IPR037066">
    <property type="entry name" value="Plug_dom_sf"/>
</dbReference>
<evidence type="ECO:0000256" key="10">
    <source>
        <dbReference type="SAM" id="SignalP"/>
    </source>
</evidence>
<evidence type="ECO:0000259" key="11">
    <source>
        <dbReference type="Pfam" id="PF00593"/>
    </source>
</evidence>
<protein>
    <submittedName>
        <fullName evidence="13">TonB-dependent receptor</fullName>
    </submittedName>
</protein>
<evidence type="ECO:0000256" key="6">
    <source>
        <dbReference type="ARBA" id="ARBA00023136"/>
    </source>
</evidence>
<dbReference type="PANTHER" id="PTHR40980">
    <property type="entry name" value="PLUG DOMAIN-CONTAINING PROTEIN"/>
    <property type="match status" value="1"/>
</dbReference>
<keyword evidence="2 8" id="KW-0813">Transport</keyword>
<evidence type="ECO:0000313" key="14">
    <source>
        <dbReference type="Proteomes" id="UP000319486"/>
    </source>
</evidence>
<dbReference type="SUPFAM" id="SSF56935">
    <property type="entry name" value="Porins"/>
    <property type="match status" value="1"/>
</dbReference>
<dbReference type="InterPro" id="IPR000531">
    <property type="entry name" value="Beta-barrel_TonB"/>
</dbReference>
<evidence type="ECO:0000256" key="3">
    <source>
        <dbReference type="ARBA" id="ARBA00022452"/>
    </source>
</evidence>
<evidence type="ECO:0000256" key="8">
    <source>
        <dbReference type="PROSITE-ProRule" id="PRU01360"/>
    </source>
</evidence>
<keyword evidence="10" id="KW-0732">Signal</keyword>
<feature type="chain" id="PRO_5030107364" evidence="10">
    <location>
        <begin position="25"/>
        <end position="912"/>
    </location>
</feature>
<evidence type="ECO:0000256" key="9">
    <source>
        <dbReference type="RuleBase" id="RU003357"/>
    </source>
</evidence>
<keyword evidence="4 8" id="KW-0812">Transmembrane</keyword>
<dbReference type="AlphaFoldDB" id="A0A502FBU7"/>
<keyword evidence="14" id="KW-1185">Reference proteome</keyword>
<evidence type="ECO:0000313" key="13">
    <source>
        <dbReference type="EMBL" id="TPG09857.1"/>
    </source>
</evidence>
<keyword evidence="3 8" id="KW-1134">Transmembrane beta strand</keyword>
<sequence length="912" mass="98829">MNYRKTLLAASIITSLCMSGALYAQDTTQSSSTDQTNQPARKDAKQLGTVMVTGIRDSEAESLNLKKEANSHVEIVTAEDIGKLPAKNVADTLQRLPGVSVGTSSAGEGGFDENDRVSLRGTNPSMTQTLIDGHNIGTGDWFVLNQTATVGRSVSYSLLPAEIVSEVVVHKTSEANLVEGGAAGTVNIITRKPLEFAQPVTAQASVGGVYADLPSSTKPQFSGLFNYRNDASTFGVMVQGFYEKRSLQRNGQEILGLNQLQSTDAIVAAHPDLNGVYYPSLIGSALFTQVRTRKGGSIDVQFKPADNVTVNLNGFVSKMDANNYNRNYMMWGNHFVPGATNLNPGYTVSGNTLTNASFTAAPGDATNYGIYDMVSRQASSSTKFATADVDWKVTDMLSFKAQVGTTKGEGKSPKQDVLELNTSPGTGAAWDFRGTGTPANWALGGNNVSPTASGATANWIFGEGGISVEDKEKWGQFDGELDFDSGSLASLQFGARYAEHTRQNDYAFAQGPNAGFDNPANFPQGFQSYPGDFNSSLGGQFPQNIWYYSQADLAAYDAKYANRGPERLYPNDIYKVNEKDSALYLQANFGGDGWSGNIGARYVKTKETIGYTSNTPQEPGAQGPILGSAFFPAGYFFNNYKHDYGKILPSANLKFDLTNDLLVRVAASQTLTRPDYSALAGTVSLDDLGHTGSGGNPHLEPLLSSNFDASLEWYFAPRGLLSAGVYDMSLKNYVNFAVENRSYLDMQASNVAGAPVYANYQVSIPSNTRGSVKGVELNYQQPFGEYLGMALNYTYANGHASNNEPLQGTSKNTANLSGYFENDRFNARVTYTYRSSYYAGPDRAGFFYLAGTGYLSASLGYKINNWMSVSLDGLNLNNPTLKYYVKSEDYSKQPRAFYTNGRQYYLSLRFKI</sequence>
<name>A0A502FBU7_9GAMM</name>
<dbReference type="PROSITE" id="PS52016">
    <property type="entry name" value="TONB_DEPENDENT_REC_3"/>
    <property type="match status" value="1"/>
</dbReference>
<keyword evidence="6 8" id="KW-0472">Membrane</keyword>
<dbReference type="InterPro" id="IPR010104">
    <property type="entry name" value="TonB_rcpt_bac"/>
</dbReference>
<keyword evidence="5 9" id="KW-0798">TonB box</keyword>
<gene>
    <name evidence="13" type="ORF">EAH88_09385</name>
</gene>
<dbReference type="NCBIfam" id="TIGR01782">
    <property type="entry name" value="TonB-Xanth-Caul"/>
    <property type="match status" value="1"/>
</dbReference>
<dbReference type="RefSeq" id="WP_140651819.1">
    <property type="nucleotide sequence ID" value="NZ_RCZB01000004.1"/>
</dbReference>
<comment type="caution">
    <text evidence="13">The sequence shown here is derived from an EMBL/GenBank/DDBJ whole genome shotgun (WGS) entry which is preliminary data.</text>
</comment>
<evidence type="ECO:0000256" key="5">
    <source>
        <dbReference type="ARBA" id="ARBA00023077"/>
    </source>
</evidence>
<dbReference type="EMBL" id="RCZO01000004">
    <property type="protein sequence ID" value="TPG09857.1"/>
    <property type="molecule type" value="Genomic_DNA"/>
</dbReference>
<dbReference type="InterPro" id="IPR036942">
    <property type="entry name" value="Beta-barrel_TonB_sf"/>
</dbReference>
<feature type="domain" description="TonB-dependent receptor plug" evidence="12">
    <location>
        <begin position="66"/>
        <end position="185"/>
    </location>
</feature>
<dbReference type="Proteomes" id="UP000319486">
    <property type="component" value="Unassembled WGS sequence"/>
</dbReference>
<comment type="subcellular location">
    <subcellularLocation>
        <location evidence="1 8">Cell outer membrane</location>
        <topology evidence="1 8">Multi-pass membrane protein</topology>
    </subcellularLocation>
</comment>
<dbReference type="Pfam" id="PF07715">
    <property type="entry name" value="Plug"/>
    <property type="match status" value="1"/>
</dbReference>
<dbReference type="InterPro" id="IPR039426">
    <property type="entry name" value="TonB-dep_rcpt-like"/>
</dbReference>
<feature type="domain" description="TonB-dependent receptor-like beta-barrel" evidence="11">
    <location>
        <begin position="421"/>
        <end position="876"/>
    </location>
</feature>